<dbReference type="GO" id="GO:0030001">
    <property type="term" value="P:metal ion transport"/>
    <property type="evidence" value="ECO:0007669"/>
    <property type="project" value="UniProtKB-ARBA"/>
</dbReference>
<evidence type="ECO:0000256" key="6">
    <source>
        <dbReference type="ARBA" id="ARBA00023065"/>
    </source>
</evidence>
<dbReference type="EMBL" id="FOFR01000031">
    <property type="protein sequence ID" value="SES30217.1"/>
    <property type="molecule type" value="Genomic_DNA"/>
</dbReference>
<evidence type="ECO:0000256" key="4">
    <source>
        <dbReference type="ARBA" id="ARBA00022692"/>
    </source>
</evidence>
<dbReference type="Proteomes" id="UP000199352">
    <property type="component" value="Unassembled WGS sequence"/>
</dbReference>
<keyword evidence="6" id="KW-0406">Ion transport</keyword>
<feature type="transmembrane region" description="Helical" evidence="8">
    <location>
        <begin position="31"/>
        <end position="48"/>
    </location>
</feature>
<feature type="transmembrane region" description="Helical" evidence="8">
    <location>
        <begin position="60"/>
        <end position="84"/>
    </location>
</feature>
<accession>A0A1H9W971</accession>
<dbReference type="InterPro" id="IPR003445">
    <property type="entry name" value="Cat_transpt"/>
</dbReference>
<evidence type="ECO:0000256" key="2">
    <source>
        <dbReference type="ARBA" id="ARBA00022448"/>
    </source>
</evidence>
<dbReference type="Pfam" id="PF02386">
    <property type="entry name" value="TrkH"/>
    <property type="match status" value="2"/>
</dbReference>
<feature type="chain" id="PRO_5011743829" evidence="9">
    <location>
        <begin position="22"/>
        <end position="339"/>
    </location>
</feature>
<dbReference type="PANTHER" id="PTHR32024">
    <property type="entry name" value="TRK SYSTEM POTASSIUM UPTAKE PROTEIN TRKG-RELATED"/>
    <property type="match status" value="1"/>
</dbReference>
<proteinExistence type="predicted"/>
<dbReference type="AlphaFoldDB" id="A0A1H9W971"/>
<evidence type="ECO:0000256" key="9">
    <source>
        <dbReference type="SAM" id="SignalP"/>
    </source>
</evidence>
<feature type="signal peptide" evidence="9">
    <location>
        <begin position="1"/>
        <end position="21"/>
    </location>
</feature>
<keyword evidence="4 8" id="KW-0812">Transmembrane</keyword>
<evidence type="ECO:0000256" key="3">
    <source>
        <dbReference type="ARBA" id="ARBA00022475"/>
    </source>
</evidence>
<name>A0A1H9W971_9PSEU</name>
<keyword evidence="11" id="KW-1185">Reference proteome</keyword>
<dbReference type="PANTHER" id="PTHR32024:SF1">
    <property type="entry name" value="KTR SYSTEM POTASSIUM UPTAKE PROTEIN B"/>
    <property type="match status" value="1"/>
</dbReference>
<sequence length="339" mass="35365">MFAFAAATLVGTMLLMLPVAAESGSSTGAVPALFTAVSALCATGLVVVDTPTHWSTFGEVVVLALIQVGGFGVMTLASLLTLLVSRRLGLRMQLTAQTETKALGLGDVRTAVGGVIVVSLAAEAVTAVVLTSRFMIGYHEPPGRAIYLGVFHAVSAFNTRDSRSTPTAWSASPWTRGSACRSSSRWSSVGWAFRSSSSSCAAATGIGGRCTRGSRVPVYFGLLLVDTLAFVLSEWRNTLGGLDFGNKLLAGLFHGVMPRTAGFNSVDVGAMHSSTLLINDVLMFIGGGSAGTSGGIKVTTFALLAFVILAEIRGEPTVHVMGRRISPRLSHPNRVRTTL</sequence>
<keyword evidence="7 8" id="KW-0472">Membrane</keyword>
<evidence type="ECO:0000256" key="1">
    <source>
        <dbReference type="ARBA" id="ARBA00004651"/>
    </source>
</evidence>
<protein>
    <submittedName>
        <fullName evidence="10">Cation transport protein</fullName>
    </submittedName>
</protein>
<reference evidence="11" key="1">
    <citation type="submission" date="2016-10" db="EMBL/GenBank/DDBJ databases">
        <authorList>
            <person name="Varghese N."/>
            <person name="Submissions S."/>
        </authorList>
    </citation>
    <scope>NUCLEOTIDE SEQUENCE [LARGE SCALE GENOMIC DNA]</scope>
    <source>
        <strain evidence="11">CGMCC 4.3525</strain>
    </source>
</reference>
<evidence type="ECO:0000256" key="7">
    <source>
        <dbReference type="ARBA" id="ARBA00023136"/>
    </source>
</evidence>
<keyword evidence="9" id="KW-0732">Signal</keyword>
<evidence type="ECO:0000313" key="10">
    <source>
        <dbReference type="EMBL" id="SES30217.1"/>
    </source>
</evidence>
<keyword evidence="2" id="KW-0813">Transport</keyword>
<dbReference type="GO" id="GO:0005886">
    <property type="term" value="C:plasma membrane"/>
    <property type="evidence" value="ECO:0007669"/>
    <property type="project" value="UniProtKB-SubCell"/>
</dbReference>
<keyword evidence="5 8" id="KW-1133">Transmembrane helix</keyword>
<dbReference type="STRING" id="402600.SAMN05216188_13155"/>
<evidence type="ECO:0000256" key="8">
    <source>
        <dbReference type="SAM" id="Phobius"/>
    </source>
</evidence>
<evidence type="ECO:0000313" key="11">
    <source>
        <dbReference type="Proteomes" id="UP000199352"/>
    </source>
</evidence>
<evidence type="ECO:0000256" key="5">
    <source>
        <dbReference type="ARBA" id="ARBA00022989"/>
    </source>
</evidence>
<comment type="subcellular location">
    <subcellularLocation>
        <location evidence="1">Cell membrane</location>
        <topology evidence="1">Multi-pass membrane protein</topology>
    </subcellularLocation>
</comment>
<dbReference type="GO" id="GO:0008324">
    <property type="term" value="F:monoatomic cation transmembrane transporter activity"/>
    <property type="evidence" value="ECO:0007669"/>
    <property type="project" value="InterPro"/>
</dbReference>
<keyword evidence="3" id="KW-1003">Cell membrane</keyword>
<gene>
    <name evidence="10" type="ORF">SAMN05216188_13155</name>
</gene>
<organism evidence="10 11">
    <name type="scientific">Lentzea xinjiangensis</name>
    <dbReference type="NCBI Taxonomy" id="402600"/>
    <lineage>
        <taxon>Bacteria</taxon>
        <taxon>Bacillati</taxon>
        <taxon>Actinomycetota</taxon>
        <taxon>Actinomycetes</taxon>
        <taxon>Pseudonocardiales</taxon>
        <taxon>Pseudonocardiaceae</taxon>
        <taxon>Lentzea</taxon>
    </lineage>
</organism>